<keyword evidence="2 6" id="KW-0489">Methyltransferase</keyword>
<feature type="domain" description="Tetrapyrrole biosynthesis uroporphyrinogen III synthase" evidence="8">
    <location>
        <begin position="264"/>
        <end position="489"/>
    </location>
</feature>
<dbReference type="InterPro" id="IPR014776">
    <property type="entry name" value="4pyrrole_Mease_sub2"/>
</dbReference>
<keyword evidence="5" id="KW-0627">Porphyrin biosynthesis</keyword>
<reference evidence="9 10" key="1">
    <citation type="submission" date="2019-03" db="EMBL/GenBank/DDBJ databases">
        <title>Genomic Encyclopedia of Type Strains, Phase IV (KMG-IV): sequencing the most valuable type-strain genomes for metagenomic binning, comparative biology and taxonomic classification.</title>
        <authorList>
            <person name="Goeker M."/>
        </authorList>
    </citation>
    <scope>NUCLEOTIDE SEQUENCE [LARGE SCALE GENOMIC DNA]</scope>
    <source>
        <strain evidence="9 10">DSM 24176</strain>
    </source>
</reference>
<dbReference type="Pfam" id="PF00590">
    <property type="entry name" value="TP_methylase"/>
    <property type="match status" value="1"/>
</dbReference>
<name>A0A4R1MPP2_9FIRM</name>
<dbReference type="InterPro" id="IPR036108">
    <property type="entry name" value="4pyrrol_syn_uPrphyn_synt_sf"/>
</dbReference>
<dbReference type="GO" id="GO:0004852">
    <property type="term" value="F:uroporphyrinogen-III synthase activity"/>
    <property type="evidence" value="ECO:0007669"/>
    <property type="project" value="InterPro"/>
</dbReference>
<dbReference type="InterPro" id="IPR035996">
    <property type="entry name" value="4pyrrol_Methylase_sf"/>
</dbReference>
<dbReference type="PROSITE" id="PS00840">
    <property type="entry name" value="SUMT_2"/>
    <property type="match status" value="1"/>
</dbReference>
<proteinExistence type="inferred from homology"/>
<dbReference type="InterPro" id="IPR003754">
    <property type="entry name" value="4pyrrol_synth_uPrphyn_synth"/>
</dbReference>
<dbReference type="SUPFAM" id="SSF69618">
    <property type="entry name" value="HemD-like"/>
    <property type="match status" value="1"/>
</dbReference>
<organism evidence="9 10">
    <name type="scientific">Natranaerovirga hydrolytica</name>
    <dbReference type="NCBI Taxonomy" id="680378"/>
    <lineage>
        <taxon>Bacteria</taxon>
        <taxon>Bacillati</taxon>
        <taxon>Bacillota</taxon>
        <taxon>Clostridia</taxon>
        <taxon>Lachnospirales</taxon>
        <taxon>Natranaerovirgaceae</taxon>
        <taxon>Natranaerovirga</taxon>
    </lineage>
</organism>
<dbReference type="PANTHER" id="PTHR45790:SF3">
    <property type="entry name" value="S-ADENOSYL-L-METHIONINE-DEPENDENT UROPORPHYRINOGEN III METHYLTRANSFERASE, CHLOROPLASTIC"/>
    <property type="match status" value="1"/>
</dbReference>
<comment type="similarity">
    <text evidence="6">Belongs to the precorrin methyltransferase family.</text>
</comment>
<dbReference type="InterPro" id="IPR014777">
    <property type="entry name" value="4pyrrole_Mease_sub1"/>
</dbReference>
<evidence type="ECO:0000256" key="3">
    <source>
        <dbReference type="ARBA" id="ARBA00022679"/>
    </source>
</evidence>
<comment type="caution">
    <text evidence="9">The sequence shown here is derived from an EMBL/GenBank/DDBJ whole genome shotgun (WGS) entry which is preliminary data.</text>
</comment>
<dbReference type="Proteomes" id="UP000294545">
    <property type="component" value="Unassembled WGS sequence"/>
</dbReference>
<dbReference type="EMBL" id="SMGQ01000014">
    <property type="protein sequence ID" value="TCK92469.1"/>
    <property type="molecule type" value="Genomic_DNA"/>
</dbReference>
<dbReference type="FunFam" id="3.30.950.10:FF:000001">
    <property type="entry name" value="Siroheme synthase"/>
    <property type="match status" value="1"/>
</dbReference>
<gene>
    <name evidence="9" type="ORF">EDC19_2204</name>
</gene>
<evidence type="ECO:0000256" key="1">
    <source>
        <dbReference type="ARBA" id="ARBA00012162"/>
    </source>
</evidence>
<dbReference type="CDD" id="cd11642">
    <property type="entry name" value="SUMT"/>
    <property type="match status" value="1"/>
</dbReference>
<evidence type="ECO:0000256" key="2">
    <source>
        <dbReference type="ARBA" id="ARBA00022603"/>
    </source>
</evidence>
<dbReference type="AlphaFoldDB" id="A0A4R1MPP2"/>
<keyword evidence="10" id="KW-1185">Reference proteome</keyword>
<dbReference type="Pfam" id="PF02602">
    <property type="entry name" value="HEM4"/>
    <property type="match status" value="1"/>
</dbReference>
<dbReference type="SUPFAM" id="SSF53790">
    <property type="entry name" value="Tetrapyrrole methylase"/>
    <property type="match status" value="1"/>
</dbReference>
<evidence type="ECO:0000259" key="7">
    <source>
        <dbReference type="Pfam" id="PF00590"/>
    </source>
</evidence>
<accession>A0A4R1MPP2</accession>
<evidence type="ECO:0000313" key="9">
    <source>
        <dbReference type="EMBL" id="TCK92469.1"/>
    </source>
</evidence>
<feature type="domain" description="Tetrapyrrole methylase" evidence="7">
    <location>
        <begin position="3"/>
        <end position="213"/>
    </location>
</feature>
<dbReference type="GO" id="GO:0004851">
    <property type="term" value="F:uroporphyrin-III C-methyltransferase activity"/>
    <property type="evidence" value="ECO:0007669"/>
    <property type="project" value="UniProtKB-EC"/>
</dbReference>
<dbReference type="NCBIfam" id="TIGR01469">
    <property type="entry name" value="cobA_cysG_Cterm"/>
    <property type="match status" value="1"/>
</dbReference>
<keyword evidence="4" id="KW-0949">S-adenosyl-L-methionine</keyword>
<dbReference type="InterPro" id="IPR003043">
    <property type="entry name" value="Uropor_MeTrfase_CS"/>
</dbReference>
<dbReference type="Gene3D" id="3.40.1010.10">
    <property type="entry name" value="Cobalt-precorrin-4 Transmethylase, Domain 1"/>
    <property type="match status" value="1"/>
</dbReference>
<dbReference type="Gene3D" id="3.30.950.10">
    <property type="entry name" value="Methyltransferase, Cobalt-precorrin-4 Transmethylase, Domain 2"/>
    <property type="match status" value="1"/>
</dbReference>
<dbReference type="RefSeq" id="WP_165868596.1">
    <property type="nucleotide sequence ID" value="NZ_SMGQ01000014.1"/>
</dbReference>
<dbReference type="GO" id="GO:0032259">
    <property type="term" value="P:methylation"/>
    <property type="evidence" value="ECO:0007669"/>
    <property type="project" value="UniProtKB-KW"/>
</dbReference>
<dbReference type="PROSITE" id="PS00839">
    <property type="entry name" value="SUMT_1"/>
    <property type="match status" value="1"/>
</dbReference>
<protein>
    <recommendedName>
        <fullName evidence="1">uroporphyrinogen-III C-methyltransferase</fullName>
        <ecNumber evidence="1">2.1.1.107</ecNumber>
    </recommendedName>
</protein>
<evidence type="ECO:0000256" key="4">
    <source>
        <dbReference type="ARBA" id="ARBA00022691"/>
    </source>
</evidence>
<dbReference type="InterPro" id="IPR006366">
    <property type="entry name" value="CobA/CysG_C"/>
</dbReference>
<dbReference type="Gene3D" id="3.40.50.10090">
    <property type="match status" value="2"/>
</dbReference>
<dbReference type="InterPro" id="IPR050161">
    <property type="entry name" value="Siro_Cobalamin_biosynth"/>
</dbReference>
<dbReference type="NCBIfam" id="NF004790">
    <property type="entry name" value="PRK06136.1"/>
    <property type="match status" value="1"/>
</dbReference>
<evidence type="ECO:0000259" key="8">
    <source>
        <dbReference type="Pfam" id="PF02602"/>
    </source>
</evidence>
<dbReference type="InterPro" id="IPR000878">
    <property type="entry name" value="4pyrrol_Mease"/>
</dbReference>
<keyword evidence="3 6" id="KW-0808">Transferase</keyword>
<evidence type="ECO:0000256" key="5">
    <source>
        <dbReference type="ARBA" id="ARBA00023244"/>
    </source>
</evidence>
<dbReference type="PANTHER" id="PTHR45790">
    <property type="entry name" value="SIROHEME SYNTHASE-RELATED"/>
    <property type="match status" value="1"/>
</dbReference>
<sequence length="492" mass="54675">MGKVYLVGAGPGDEGLITVKGLEKLKEADVIVYDNLANPDLLKQCKPTSELIYVGKKANDHTMSQEAINDLLVEKATDNACVLRLKGGDPYVFGRGGEEGEYLYHHHIPFEVIPGITSAIGGLAYGGIPITYRELASSFHVFTGHFKDATKELDWATLSKLSGTLVFLMGVGNLEKICSHLIQYGKDKNTPVAMVHKATTPNQKAIVGNLETITDIAKAEKIKSPSLIVVGDVVKMRAYLNTFEEKPLFGKKIIVTRARAHNSDLAKKLKELGAEVFEMPTIKINPIQEESLLEEIKNIKTYTQLIFTSENAVRIFFETLFHNKLDARILGALTITSIGTKTTHTLKNYGIIPDIMPEDYVGEGIVQILRETLTDKDNILIPRSKNARSYLVDELSKQCALKEVPIYETLKEEMPSNHLLNLLDDVDYITFTSGSTVKNFIEIIGKEHIKKLKDVKLISIGPMTSQKIKSYHLEVYKEANPHNIEGLIEALL</sequence>
<evidence type="ECO:0000313" key="10">
    <source>
        <dbReference type="Proteomes" id="UP000294545"/>
    </source>
</evidence>
<dbReference type="FunFam" id="3.40.1010.10:FF:000001">
    <property type="entry name" value="Siroheme synthase"/>
    <property type="match status" value="1"/>
</dbReference>
<evidence type="ECO:0000256" key="6">
    <source>
        <dbReference type="RuleBase" id="RU003960"/>
    </source>
</evidence>
<dbReference type="GO" id="GO:0019354">
    <property type="term" value="P:siroheme biosynthetic process"/>
    <property type="evidence" value="ECO:0007669"/>
    <property type="project" value="InterPro"/>
</dbReference>
<dbReference type="CDD" id="cd06578">
    <property type="entry name" value="HemD"/>
    <property type="match status" value="1"/>
</dbReference>
<dbReference type="EC" id="2.1.1.107" evidence="1"/>